<evidence type="ECO:0000313" key="9">
    <source>
        <dbReference type="EnsemblMetazoa" id="SCAU014293-PA"/>
    </source>
</evidence>
<dbReference type="VEuPathDB" id="VectorBase:SCAU014293"/>
<keyword evidence="4 8" id="KW-1133">Transmembrane helix</keyword>
<dbReference type="Proteomes" id="UP000095300">
    <property type="component" value="Unassembled WGS sequence"/>
</dbReference>
<accession>A0A1I8Q674</accession>
<keyword evidence="5 8" id="KW-0472">Membrane</keyword>
<keyword evidence="2" id="KW-1003">Cell membrane</keyword>
<keyword evidence="10" id="KW-1185">Reference proteome</keyword>
<evidence type="ECO:0000313" key="10">
    <source>
        <dbReference type="Proteomes" id="UP000095300"/>
    </source>
</evidence>
<evidence type="ECO:0000256" key="6">
    <source>
        <dbReference type="ARBA" id="ARBA00023170"/>
    </source>
</evidence>
<evidence type="ECO:0000256" key="5">
    <source>
        <dbReference type="ARBA" id="ARBA00023136"/>
    </source>
</evidence>
<feature type="transmembrane region" description="Helical" evidence="8">
    <location>
        <begin position="596"/>
        <end position="617"/>
    </location>
</feature>
<name>A0A1I8Q674_STOCA</name>
<dbReference type="AlphaFoldDB" id="A0A1I8Q674"/>
<sequence length="644" mass="74567">MFSLGFFQSPVTMSLPFRTVINNLNLLSVTATLLLIRHVLGTLANDNFLYAVHSGNENIFHHTLLGIDQEHAIQSLLLLKHQSFEDDGVIEDFYRFPRPKVIVTHNVTFKFFEEFNTAMLTVFVAQNQLDLELLKNAADILHMRRQSRIWAIALDIEDKELFKKQLLEACQNYKMTNVLLSFIHTTNPEDILNYALKPYSTYHWIPKSLNCNHCSYYPQHWRNFQNTSIITYTSQNPPSVFVFMDESENIKIVGYVASFVLAFAQVFNASLEMYQPLELQETLANKHLNQMAREGKLDLPMALTENSQQTSMGHESNYYDIIKPLIIVPCSGRMNIRQVYGILLNEYFYGCVILCSVSLSILHSLIDYCFDGLWNRLNFLLNHRIFPGLLGYSFATRNSPWRGLKILYLLVFLAGLNISIQFASKISTLLTDQPHNRQILTYKDLSRSSLKILIDQLYGEAVKREYTLLAKSMKTTSYGSELIEHVNTFNETYGYLANRMTWEIFARRQQFYSQKIFCLMNERFGGMHHHSIALPDNSPLREAVNFLIPLTRETGLLQAWLDRTFLDLVKLKRISLRDHKPVEIQRVLSVKDLYCVWMLVILGLTLATVAFAGELLWAWRLSRIEWSCEQKSYTTASTSPEIFP</sequence>
<comment type="subcellular location">
    <subcellularLocation>
        <location evidence="1">Cell membrane</location>
        <topology evidence="1">Multi-pass membrane protein</topology>
    </subcellularLocation>
</comment>
<keyword evidence="7" id="KW-0325">Glycoprotein</keyword>
<keyword evidence="3 8" id="KW-0812">Transmembrane</keyword>
<evidence type="ECO:0000256" key="1">
    <source>
        <dbReference type="ARBA" id="ARBA00004651"/>
    </source>
</evidence>
<dbReference type="InterPro" id="IPR052192">
    <property type="entry name" value="Insect_Ionotropic_Sensory_Rcpt"/>
</dbReference>
<dbReference type="EnsemblMetazoa" id="SCAU014293-RA">
    <property type="protein sequence ID" value="SCAU014293-PA"/>
    <property type="gene ID" value="SCAU014293"/>
</dbReference>
<proteinExistence type="predicted"/>
<evidence type="ECO:0000256" key="2">
    <source>
        <dbReference type="ARBA" id="ARBA00022475"/>
    </source>
</evidence>
<dbReference type="PANTHER" id="PTHR42643">
    <property type="entry name" value="IONOTROPIC RECEPTOR 20A-RELATED"/>
    <property type="match status" value="1"/>
</dbReference>
<reference evidence="9" key="1">
    <citation type="submission" date="2020-05" db="UniProtKB">
        <authorList>
            <consortium name="EnsemblMetazoa"/>
        </authorList>
    </citation>
    <scope>IDENTIFICATION</scope>
    <source>
        <strain evidence="9">USDA</strain>
    </source>
</reference>
<dbReference type="SUPFAM" id="SSF53850">
    <property type="entry name" value="Periplasmic binding protein-like II"/>
    <property type="match status" value="1"/>
</dbReference>
<protein>
    <recommendedName>
        <fullName evidence="11">Ionotropic glutamate receptor C-terminal domain-containing protein</fullName>
    </recommendedName>
</protein>
<evidence type="ECO:0000256" key="8">
    <source>
        <dbReference type="SAM" id="Phobius"/>
    </source>
</evidence>
<dbReference type="GO" id="GO:0005886">
    <property type="term" value="C:plasma membrane"/>
    <property type="evidence" value="ECO:0007669"/>
    <property type="project" value="UniProtKB-SubCell"/>
</dbReference>
<evidence type="ECO:0000256" key="3">
    <source>
        <dbReference type="ARBA" id="ARBA00022692"/>
    </source>
</evidence>
<evidence type="ECO:0000256" key="7">
    <source>
        <dbReference type="ARBA" id="ARBA00023180"/>
    </source>
</evidence>
<evidence type="ECO:0008006" key="11">
    <source>
        <dbReference type="Google" id="ProtNLM"/>
    </source>
</evidence>
<keyword evidence="6" id="KW-0675">Receptor</keyword>
<organism evidence="9 10">
    <name type="scientific">Stomoxys calcitrans</name>
    <name type="common">Stable fly</name>
    <name type="synonym">Conops calcitrans</name>
    <dbReference type="NCBI Taxonomy" id="35570"/>
    <lineage>
        <taxon>Eukaryota</taxon>
        <taxon>Metazoa</taxon>
        <taxon>Ecdysozoa</taxon>
        <taxon>Arthropoda</taxon>
        <taxon>Hexapoda</taxon>
        <taxon>Insecta</taxon>
        <taxon>Pterygota</taxon>
        <taxon>Neoptera</taxon>
        <taxon>Endopterygota</taxon>
        <taxon>Diptera</taxon>
        <taxon>Brachycera</taxon>
        <taxon>Muscomorpha</taxon>
        <taxon>Muscoidea</taxon>
        <taxon>Muscidae</taxon>
        <taxon>Stomoxys</taxon>
    </lineage>
</organism>
<dbReference type="PANTHER" id="PTHR42643:SF41">
    <property type="entry name" value="IONOTROPIC RECEPTOR 20A-RELATED"/>
    <property type="match status" value="1"/>
</dbReference>
<evidence type="ECO:0000256" key="4">
    <source>
        <dbReference type="ARBA" id="ARBA00022989"/>
    </source>
</evidence>